<evidence type="ECO:0000256" key="1">
    <source>
        <dbReference type="ARBA" id="ARBA00004141"/>
    </source>
</evidence>
<evidence type="ECO:0000313" key="13">
    <source>
        <dbReference type="EMBL" id="BBF22733.1"/>
    </source>
</evidence>
<evidence type="ECO:0008006" key="15">
    <source>
        <dbReference type="Google" id="ProtNLM"/>
    </source>
</evidence>
<feature type="transmembrane region" description="Helical" evidence="10">
    <location>
        <begin position="173"/>
        <end position="195"/>
    </location>
</feature>
<sequence length="376" mass="40026">MSERHTDGDMPQTASHDYTGHGRGDSAWGHAAEKTKKSVLGVAVGLTLTFSFIELLGGLWSNSLALIGDAGHMVTDSASLLFALIANLIAQRGADRDHSFGHGRVEVLAAFVNGIVMLGVVVWLFWEAFGRISNPEPVSGFSVMAIAAIGLVINLGVAWSLSRDKKNVNTRAALLHVMGDLLGSVAAIAAGAVIWMGGPAIIDPILSMLVGVMLLHATYEILRDASRVLLDGVPEGVELDDVGRFLEEIPSVRHVHDLHVWTMSPGHGAIQCHVQIESPACWPKILDAIRTGLHDRFGIDHVTVQPEWVLGETGCGDACDCTCEEKAGCDGGCGKGARGCTTCSSELVAALDERIERAERDLRLKEEAEEAGRSGD</sequence>
<gene>
    <name evidence="13" type="ORF">SUTMEG_06240</name>
</gene>
<feature type="transmembrane region" description="Helical" evidence="10">
    <location>
        <begin position="138"/>
        <end position="161"/>
    </location>
</feature>
<feature type="transmembrane region" description="Helical" evidence="10">
    <location>
        <begin position="107"/>
        <end position="126"/>
    </location>
</feature>
<feature type="domain" description="Cation efflux protein transmembrane" evidence="11">
    <location>
        <begin position="42"/>
        <end position="230"/>
    </location>
</feature>
<keyword evidence="6 10" id="KW-1133">Transmembrane helix</keyword>
<evidence type="ECO:0000259" key="11">
    <source>
        <dbReference type="Pfam" id="PF01545"/>
    </source>
</evidence>
<dbReference type="SUPFAM" id="SSF161111">
    <property type="entry name" value="Cation efflux protein transmembrane domain-like"/>
    <property type="match status" value="1"/>
</dbReference>
<dbReference type="AlphaFoldDB" id="A0A2Z6I8G0"/>
<keyword evidence="3" id="KW-0813">Transport</keyword>
<protein>
    <recommendedName>
        <fullName evidence="15">Cation transporter</fullName>
    </recommendedName>
</protein>
<reference evidence="13 14" key="1">
    <citation type="journal article" date="2018" name="Int. J. Syst. Evol. Microbiol.">
        <title>Mesosutterella multiformis gen. nov., sp. nov., a member of the family Sutterellaceae and Sutterella megalosphaeroides sp. nov., isolated from human faeces.</title>
        <authorList>
            <person name="Sakamoto M."/>
            <person name="Ikeyama N."/>
            <person name="Kunihiro T."/>
            <person name="Iino T."/>
            <person name="Yuki M."/>
            <person name="Ohkuma M."/>
        </authorList>
    </citation>
    <scope>NUCLEOTIDE SEQUENCE [LARGE SCALE GENOMIC DNA]</scope>
    <source>
        <strain evidence="13 14">6FBBBH3</strain>
    </source>
</reference>
<feature type="transmembrane region" description="Helical" evidence="10">
    <location>
        <begin position="66"/>
        <end position="86"/>
    </location>
</feature>
<name>A0A2Z6I8G0_9BURK</name>
<keyword evidence="8 10" id="KW-0472">Membrane</keyword>
<dbReference type="Gene3D" id="1.20.1510.10">
    <property type="entry name" value="Cation efflux protein transmembrane domain"/>
    <property type="match status" value="1"/>
</dbReference>
<evidence type="ECO:0000256" key="10">
    <source>
        <dbReference type="SAM" id="Phobius"/>
    </source>
</evidence>
<feature type="transmembrane region" description="Helical" evidence="10">
    <location>
        <begin position="39"/>
        <end position="60"/>
    </location>
</feature>
<evidence type="ECO:0000313" key="14">
    <source>
        <dbReference type="Proteomes" id="UP000271003"/>
    </source>
</evidence>
<feature type="region of interest" description="Disordered" evidence="9">
    <location>
        <begin position="1"/>
        <end position="27"/>
    </location>
</feature>
<keyword evidence="5" id="KW-0864">Zinc transport</keyword>
<evidence type="ECO:0000256" key="6">
    <source>
        <dbReference type="ARBA" id="ARBA00022989"/>
    </source>
</evidence>
<dbReference type="EMBL" id="AP018786">
    <property type="protein sequence ID" value="BBF22733.1"/>
    <property type="molecule type" value="Genomic_DNA"/>
</dbReference>
<dbReference type="Pfam" id="PF01545">
    <property type="entry name" value="Cation_efflux"/>
    <property type="match status" value="1"/>
</dbReference>
<comment type="subcellular location">
    <subcellularLocation>
        <location evidence="1">Membrane</location>
        <topology evidence="1">Multi-pass membrane protein</topology>
    </subcellularLocation>
</comment>
<proteinExistence type="inferred from homology"/>
<dbReference type="NCBIfam" id="TIGR01297">
    <property type="entry name" value="CDF"/>
    <property type="match status" value="1"/>
</dbReference>
<dbReference type="OrthoDB" id="9809646at2"/>
<keyword evidence="14" id="KW-1185">Reference proteome</keyword>
<evidence type="ECO:0000256" key="5">
    <source>
        <dbReference type="ARBA" id="ARBA00022906"/>
    </source>
</evidence>
<keyword evidence="5" id="KW-0862">Zinc</keyword>
<feature type="transmembrane region" description="Helical" evidence="10">
    <location>
        <begin position="201"/>
        <end position="219"/>
    </location>
</feature>
<comment type="similarity">
    <text evidence="2">Belongs to the cation diffusion facilitator (CDF) transporter (TC 2.A.4) family. SLC30A subfamily.</text>
</comment>
<evidence type="ECO:0000256" key="7">
    <source>
        <dbReference type="ARBA" id="ARBA00023065"/>
    </source>
</evidence>
<organism evidence="13 14">
    <name type="scientific">Sutterella megalosphaeroides</name>
    <dbReference type="NCBI Taxonomy" id="2494234"/>
    <lineage>
        <taxon>Bacteria</taxon>
        <taxon>Pseudomonadati</taxon>
        <taxon>Pseudomonadota</taxon>
        <taxon>Betaproteobacteria</taxon>
        <taxon>Burkholderiales</taxon>
        <taxon>Sutterellaceae</taxon>
        <taxon>Sutterella</taxon>
    </lineage>
</organism>
<dbReference type="InterPro" id="IPR058533">
    <property type="entry name" value="Cation_efflux_TM"/>
</dbReference>
<dbReference type="KEGG" id="sutt:SUTMEG_06240"/>
<dbReference type="Proteomes" id="UP000271003">
    <property type="component" value="Chromosome"/>
</dbReference>
<keyword evidence="4 10" id="KW-0812">Transmembrane</keyword>
<dbReference type="InterPro" id="IPR027470">
    <property type="entry name" value="Cation_efflux_CTD"/>
</dbReference>
<feature type="domain" description="Cation efflux protein cytoplasmic" evidence="12">
    <location>
        <begin position="234"/>
        <end position="307"/>
    </location>
</feature>
<evidence type="ECO:0000256" key="4">
    <source>
        <dbReference type="ARBA" id="ARBA00022692"/>
    </source>
</evidence>
<dbReference type="GO" id="GO:0005886">
    <property type="term" value="C:plasma membrane"/>
    <property type="evidence" value="ECO:0007669"/>
    <property type="project" value="TreeGrafter"/>
</dbReference>
<dbReference type="Pfam" id="PF16916">
    <property type="entry name" value="ZT_dimer"/>
    <property type="match status" value="1"/>
</dbReference>
<evidence type="ECO:0000256" key="3">
    <source>
        <dbReference type="ARBA" id="ARBA00022448"/>
    </source>
</evidence>
<dbReference type="PANTHER" id="PTHR11562:SF17">
    <property type="entry name" value="RE54080P-RELATED"/>
    <property type="match status" value="1"/>
</dbReference>
<dbReference type="InterPro" id="IPR050681">
    <property type="entry name" value="CDF/SLC30A"/>
</dbReference>
<evidence type="ECO:0000259" key="12">
    <source>
        <dbReference type="Pfam" id="PF16916"/>
    </source>
</evidence>
<keyword evidence="7" id="KW-0406">Ion transport</keyword>
<dbReference type="RefSeq" id="WP_120176411.1">
    <property type="nucleotide sequence ID" value="NZ_AP018786.1"/>
</dbReference>
<evidence type="ECO:0000256" key="2">
    <source>
        <dbReference type="ARBA" id="ARBA00008873"/>
    </source>
</evidence>
<dbReference type="PANTHER" id="PTHR11562">
    <property type="entry name" value="CATION EFFLUX PROTEIN/ ZINC TRANSPORTER"/>
    <property type="match status" value="1"/>
</dbReference>
<evidence type="ECO:0000256" key="9">
    <source>
        <dbReference type="SAM" id="MobiDB-lite"/>
    </source>
</evidence>
<dbReference type="InterPro" id="IPR027469">
    <property type="entry name" value="Cation_efflux_TMD_sf"/>
</dbReference>
<dbReference type="InterPro" id="IPR002524">
    <property type="entry name" value="Cation_efflux"/>
</dbReference>
<dbReference type="SUPFAM" id="SSF160240">
    <property type="entry name" value="Cation efflux protein cytoplasmic domain-like"/>
    <property type="match status" value="1"/>
</dbReference>
<dbReference type="InterPro" id="IPR036837">
    <property type="entry name" value="Cation_efflux_CTD_sf"/>
</dbReference>
<evidence type="ECO:0000256" key="8">
    <source>
        <dbReference type="ARBA" id="ARBA00023136"/>
    </source>
</evidence>
<accession>A0A2Z6I8G0</accession>
<dbReference type="GO" id="GO:0005385">
    <property type="term" value="F:zinc ion transmembrane transporter activity"/>
    <property type="evidence" value="ECO:0007669"/>
    <property type="project" value="TreeGrafter"/>
</dbReference>